<dbReference type="AlphaFoldDB" id="A0A9P6ZUR6"/>
<evidence type="ECO:0000256" key="1">
    <source>
        <dbReference type="SAM" id="MobiDB-lite"/>
    </source>
</evidence>
<accession>A0A9P6ZUR6</accession>
<dbReference type="EMBL" id="JABBWD010000022">
    <property type="protein sequence ID" value="KAG1777144.1"/>
    <property type="molecule type" value="Genomic_DNA"/>
</dbReference>
<gene>
    <name evidence="2" type="ORF">EV702DRAFT_1045536</name>
</gene>
<dbReference type="OrthoDB" id="2681981at2759"/>
<evidence type="ECO:0000313" key="2">
    <source>
        <dbReference type="EMBL" id="KAG1777144.1"/>
    </source>
</evidence>
<proteinExistence type="predicted"/>
<name>A0A9P6ZUR6_9AGAM</name>
<dbReference type="Proteomes" id="UP000714275">
    <property type="component" value="Unassembled WGS sequence"/>
</dbReference>
<organism evidence="2 3">
    <name type="scientific">Suillus placidus</name>
    <dbReference type="NCBI Taxonomy" id="48579"/>
    <lineage>
        <taxon>Eukaryota</taxon>
        <taxon>Fungi</taxon>
        <taxon>Dikarya</taxon>
        <taxon>Basidiomycota</taxon>
        <taxon>Agaricomycotina</taxon>
        <taxon>Agaricomycetes</taxon>
        <taxon>Agaricomycetidae</taxon>
        <taxon>Boletales</taxon>
        <taxon>Suillineae</taxon>
        <taxon>Suillaceae</taxon>
        <taxon>Suillus</taxon>
    </lineage>
</organism>
<feature type="region of interest" description="Disordered" evidence="1">
    <location>
        <begin position="71"/>
        <end position="114"/>
    </location>
</feature>
<keyword evidence="3" id="KW-1185">Reference proteome</keyword>
<evidence type="ECO:0000313" key="3">
    <source>
        <dbReference type="Proteomes" id="UP000714275"/>
    </source>
</evidence>
<reference evidence="2" key="1">
    <citation type="journal article" date="2020" name="New Phytol.">
        <title>Comparative genomics reveals dynamic genome evolution in host specialist ectomycorrhizal fungi.</title>
        <authorList>
            <person name="Lofgren L.A."/>
            <person name="Nguyen N.H."/>
            <person name="Vilgalys R."/>
            <person name="Ruytinx J."/>
            <person name="Liao H.L."/>
            <person name="Branco S."/>
            <person name="Kuo A."/>
            <person name="LaButti K."/>
            <person name="Lipzen A."/>
            <person name="Andreopoulos W."/>
            <person name="Pangilinan J."/>
            <person name="Riley R."/>
            <person name="Hundley H."/>
            <person name="Na H."/>
            <person name="Barry K."/>
            <person name="Grigoriev I.V."/>
            <person name="Stajich J.E."/>
            <person name="Kennedy P.G."/>
        </authorList>
    </citation>
    <scope>NUCLEOTIDE SEQUENCE</scope>
    <source>
        <strain evidence="2">DOB743</strain>
    </source>
</reference>
<comment type="caution">
    <text evidence="2">The sequence shown here is derived from an EMBL/GenBank/DDBJ whole genome shotgun (WGS) entry which is preliminary data.</text>
</comment>
<feature type="region of interest" description="Disordered" evidence="1">
    <location>
        <begin position="1"/>
        <end position="26"/>
    </location>
</feature>
<sequence length="114" mass="12771">MWLESVRKQNKMRSSTIQGRRKSYKRSIWKQQEYKKKTNCIPQIQTFKAPVPGDMDSQECSPQIQTFKAPVPGDMDSQECSPQIPKSKALVPGDIDSLDPPDPKVGGASPWGHG</sequence>
<protein>
    <submittedName>
        <fullName evidence="2">Uncharacterized protein</fullName>
    </submittedName>
</protein>